<dbReference type="AlphaFoldDB" id="A0A8X6MZ45"/>
<protein>
    <submittedName>
        <fullName evidence="1">Uncharacterized protein</fullName>
    </submittedName>
</protein>
<evidence type="ECO:0000313" key="1">
    <source>
        <dbReference type="EMBL" id="GFS85158.1"/>
    </source>
</evidence>
<dbReference type="EMBL" id="BMAW01098500">
    <property type="protein sequence ID" value="GFS85158.1"/>
    <property type="molecule type" value="Genomic_DNA"/>
</dbReference>
<evidence type="ECO:0000313" key="2">
    <source>
        <dbReference type="Proteomes" id="UP000887013"/>
    </source>
</evidence>
<proteinExistence type="predicted"/>
<gene>
    <name evidence="1" type="ORF">NPIL_554901</name>
</gene>
<accession>A0A8X6MZ45</accession>
<dbReference type="Proteomes" id="UP000887013">
    <property type="component" value="Unassembled WGS sequence"/>
</dbReference>
<organism evidence="1 2">
    <name type="scientific">Nephila pilipes</name>
    <name type="common">Giant wood spider</name>
    <name type="synonym">Nephila maculata</name>
    <dbReference type="NCBI Taxonomy" id="299642"/>
    <lineage>
        <taxon>Eukaryota</taxon>
        <taxon>Metazoa</taxon>
        <taxon>Ecdysozoa</taxon>
        <taxon>Arthropoda</taxon>
        <taxon>Chelicerata</taxon>
        <taxon>Arachnida</taxon>
        <taxon>Araneae</taxon>
        <taxon>Araneomorphae</taxon>
        <taxon>Entelegynae</taxon>
        <taxon>Araneoidea</taxon>
        <taxon>Nephilidae</taxon>
        <taxon>Nephila</taxon>
    </lineage>
</organism>
<keyword evidence="2" id="KW-1185">Reference proteome</keyword>
<comment type="caution">
    <text evidence="1">The sequence shown here is derived from an EMBL/GenBank/DDBJ whole genome shotgun (WGS) entry which is preliminary data.</text>
</comment>
<name>A0A8X6MZ45_NEPPI</name>
<reference evidence="1" key="1">
    <citation type="submission" date="2020-08" db="EMBL/GenBank/DDBJ databases">
        <title>Multicomponent nature underlies the extraordinary mechanical properties of spider dragline silk.</title>
        <authorList>
            <person name="Kono N."/>
            <person name="Nakamura H."/>
            <person name="Mori M."/>
            <person name="Yoshida Y."/>
            <person name="Ohtoshi R."/>
            <person name="Malay A.D."/>
            <person name="Moran D.A.P."/>
            <person name="Tomita M."/>
            <person name="Numata K."/>
            <person name="Arakawa K."/>
        </authorList>
    </citation>
    <scope>NUCLEOTIDE SEQUENCE</scope>
</reference>
<sequence>MPESSSEEEFRPSLLKCLIKFLQRISSFFEKIRIPRNCSLIYHDGKQKHSSYASLYVQHLEHSVVNRKEKGNFCRN</sequence>